<keyword evidence="2" id="KW-1185">Reference proteome</keyword>
<name>A0A3S8NF10_9VIRU</name>
<protein>
    <submittedName>
        <fullName evidence="1">Uncharacterized protein</fullName>
    </submittedName>
</protein>
<evidence type="ECO:0000313" key="2">
    <source>
        <dbReference type="Proteomes" id="UP000269193"/>
    </source>
</evidence>
<accession>A0A3S8NF10</accession>
<gene>
    <name evidence="1" type="ORF">SBFV3_gp08</name>
</gene>
<organism evidence="1 2">
    <name type="scientific">Sulfolobales Beppu filamentous virus 3</name>
    <dbReference type="NCBI Taxonomy" id="2493124"/>
    <lineage>
        <taxon>Viruses</taxon>
        <taxon>Adnaviria</taxon>
        <taxon>Zilligvirae</taxon>
        <taxon>Taleaviricota</taxon>
        <taxon>Tokiviricetes</taxon>
        <taxon>Ligamenvirales</taxon>
        <taxon>Lipothrixviridae</taxon>
        <taxon>Deltalipothrixvirus</taxon>
        <taxon>Deltalipothrixvirus beppuense</taxon>
        <taxon>Deltalipothrixvirus SBFV3</taxon>
    </lineage>
</organism>
<sequence length="111" mass="12888">MTRFEDTLKERRISYSVNNIRDKRKYFIDSGALGTKINNIINNVKELSQLMEDNEYAVLPVAKQQPFTIEIVFNKSSIRWRIVKGVDSVDITDKTDIEALERLLNALKKVI</sequence>
<dbReference type="EMBL" id="MK064564">
    <property type="protein sequence ID" value="AZI75843.1"/>
    <property type="molecule type" value="Genomic_DNA"/>
</dbReference>
<dbReference type="Proteomes" id="UP000269193">
    <property type="component" value="Segment"/>
</dbReference>
<proteinExistence type="predicted"/>
<evidence type="ECO:0000313" key="1">
    <source>
        <dbReference type="EMBL" id="AZI75843.1"/>
    </source>
</evidence>
<reference evidence="1 2" key="1">
    <citation type="journal article" date="2018" name="Environ. Microbiol.">
        <title>New archaeal viruses discovered by metagenomic analysis of viral communities in enrichment cultures.</title>
        <authorList>
            <person name="Liu Y."/>
            <person name="Brandt D."/>
            <person name="Ishino S."/>
            <person name="Ishino Y."/>
            <person name="Koonin E.V."/>
            <person name="Kalinowski J."/>
            <person name="Krupovic M."/>
            <person name="Prangishvili D."/>
        </authorList>
    </citation>
    <scope>NUCLEOTIDE SEQUENCE [LARGE SCALE GENOMIC DNA]</scope>
</reference>